<dbReference type="Proteomes" id="UP001324427">
    <property type="component" value="Unassembled WGS sequence"/>
</dbReference>
<evidence type="ECO:0000259" key="2">
    <source>
        <dbReference type="Pfam" id="PF11274"/>
    </source>
</evidence>
<proteinExistence type="predicted"/>
<dbReference type="InterPro" id="IPR023393">
    <property type="entry name" value="START-like_dom_sf"/>
</dbReference>
<protein>
    <recommendedName>
        <fullName evidence="2">DUF3074 domain-containing protein</fullName>
    </recommendedName>
</protein>
<feature type="compositionally biased region" description="Basic and acidic residues" evidence="1">
    <location>
        <begin position="296"/>
        <end position="312"/>
    </location>
</feature>
<feature type="region of interest" description="Disordered" evidence="1">
    <location>
        <begin position="260"/>
        <end position="322"/>
    </location>
</feature>
<dbReference type="AlphaFoldDB" id="A0AAV9JT09"/>
<feature type="region of interest" description="Disordered" evidence="1">
    <location>
        <begin position="689"/>
        <end position="725"/>
    </location>
</feature>
<feature type="compositionally biased region" description="Acidic residues" evidence="1">
    <location>
        <begin position="463"/>
        <end position="475"/>
    </location>
</feature>
<feature type="region of interest" description="Disordered" evidence="1">
    <location>
        <begin position="42"/>
        <end position="88"/>
    </location>
</feature>
<dbReference type="PANTHER" id="PTHR19308">
    <property type="entry name" value="PHOSPHATIDYLCHOLINE TRANSFER PROTEIN"/>
    <property type="match status" value="1"/>
</dbReference>
<evidence type="ECO:0000313" key="4">
    <source>
        <dbReference type="Proteomes" id="UP001324427"/>
    </source>
</evidence>
<feature type="compositionally biased region" description="Basic and acidic residues" evidence="1">
    <location>
        <begin position="716"/>
        <end position="725"/>
    </location>
</feature>
<feature type="domain" description="DUF3074" evidence="2">
    <location>
        <begin position="121"/>
        <end position="361"/>
    </location>
</feature>
<dbReference type="Pfam" id="PF11274">
    <property type="entry name" value="DUF3074"/>
    <property type="match status" value="1"/>
</dbReference>
<feature type="compositionally biased region" description="Basic and acidic residues" evidence="1">
    <location>
        <begin position="538"/>
        <end position="636"/>
    </location>
</feature>
<organism evidence="3 4">
    <name type="scientific">Oleoguttula mirabilis</name>
    <dbReference type="NCBI Taxonomy" id="1507867"/>
    <lineage>
        <taxon>Eukaryota</taxon>
        <taxon>Fungi</taxon>
        <taxon>Dikarya</taxon>
        <taxon>Ascomycota</taxon>
        <taxon>Pezizomycotina</taxon>
        <taxon>Dothideomycetes</taxon>
        <taxon>Dothideomycetidae</taxon>
        <taxon>Mycosphaerellales</taxon>
        <taxon>Teratosphaeriaceae</taxon>
        <taxon>Oleoguttula</taxon>
    </lineage>
</organism>
<accession>A0AAV9JT09</accession>
<dbReference type="EMBL" id="JAVFHQ010000007">
    <property type="protein sequence ID" value="KAK4548623.1"/>
    <property type="molecule type" value="Genomic_DNA"/>
</dbReference>
<name>A0AAV9JT09_9PEZI</name>
<dbReference type="Gene3D" id="3.30.530.20">
    <property type="match status" value="1"/>
</dbReference>
<comment type="caution">
    <text evidence="3">The sequence shown here is derived from an EMBL/GenBank/DDBJ whole genome shotgun (WGS) entry which is preliminary data.</text>
</comment>
<gene>
    <name evidence="3" type="ORF">LTR36_009533</name>
</gene>
<dbReference type="PANTHER" id="PTHR19308:SF14">
    <property type="entry name" value="START DOMAIN-CONTAINING PROTEIN"/>
    <property type="match status" value="1"/>
</dbReference>
<feature type="compositionally biased region" description="Low complexity" evidence="1">
    <location>
        <begin position="511"/>
        <end position="524"/>
    </location>
</feature>
<dbReference type="SUPFAM" id="SSF55961">
    <property type="entry name" value="Bet v1-like"/>
    <property type="match status" value="1"/>
</dbReference>
<sequence>MAADLHDALKALAPVQWPDVPLDDLPTYLTSAFTAGELICNSVPPSPNGQPFHSSKPHHKTPNQATSAKEMHASLARASPPHKHHEDLQRHWGKPYKFKAEQNPHGVILYKMAGHDRHGAWFARRSVHEGLGFARFKKAMQREFPHSLTVQGGPGAGAVRGLAGDKRLEQIDVDGVGQLEVFQLSAQFPGPVTPRDFLTMILTTDDALGEKSAAEVQDGTKHVPRHYMIVSKPVEHPDAPERSGFVRGKYESVEMIREIPLHPAQTKSTPNQLASEEGEGHHGRDRGRTTGSAESRGSEARDPSLPDTHSDGEGAADPELNPVEWIMITRSDPGGGIPRFLVERGTPEAMLGDITKFLDWACKVDEVPDPEDGLKQQNDLEQHTEGATTQAGESGTSAPNGVAHDRAAEKSVATQSTPVQQQQQQGGIMSNMAGTLEAGVDAYAPTSVSQGVHNYLHPTTQEEQQDGQDGQDDTSDSSSDTSSAESFASAEEMRRNSTARETLLPQHHSDSAASASTGALSLASQDSTTELAAAASTKEGKKQLNSHEKEVLKLAREREKLDRKLAKKRADEEGKMKKSQDKEQTDQEKVKEKHEKDIKKAEERHRKEIEKLERRQEREARKAEEKRLKKDDANKLSLVSRERDEFRSQLDSHKRENQLLLERMEELQRENTVMAQRLGKLGGSEAVRSVQEEVEMGRKRAGSQTSRRSLESGGSGKKEKEALGL</sequence>
<feature type="compositionally biased region" description="Polar residues" evidence="1">
    <location>
        <begin position="385"/>
        <end position="399"/>
    </location>
</feature>
<reference evidence="3 4" key="1">
    <citation type="submission" date="2021-11" db="EMBL/GenBank/DDBJ databases">
        <title>Black yeast isolated from Biological Soil Crust.</title>
        <authorList>
            <person name="Kurbessoian T."/>
        </authorList>
    </citation>
    <scope>NUCLEOTIDE SEQUENCE [LARGE SCALE GENOMIC DNA]</scope>
    <source>
        <strain evidence="3 4">CCFEE 5522</strain>
    </source>
</reference>
<dbReference type="InterPro" id="IPR024500">
    <property type="entry name" value="DUF3074"/>
</dbReference>
<feature type="region of interest" description="Disordered" evidence="1">
    <location>
        <begin position="381"/>
        <end position="427"/>
    </location>
</feature>
<dbReference type="InterPro" id="IPR051213">
    <property type="entry name" value="START_lipid_transfer"/>
</dbReference>
<evidence type="ECO:0000256" key="1">
    <source>
        <dbReference type="SAM" id="MobiDB-lite"/>
    </source>
</evidence>
<feature type="compositionally biased region" description="Basic and acidic residues" evidence="1">
    <location>
        <begin position="278"/>
        <end position="288"/>
    </location>
</feature>
<keyword evidence="4" id="KW-1185">Reference proteome</keyword>
<feature type="compositionally biased region" description="Polar residues" evidence="1">
    <location>
        <begin position="265"/>
        <end position="274"/>
    </location>
</feature>
<evidence type="ECO:0000313" key="3">
    <source>
        <dbReference type="EMBL" id="KAK4548623.1"/>
    </source>
</evidence>
<feature type="region of interest" description="Disordered" evidence="1">
    <location>
        <begin position="461"/>
        <end position="636"/>
    </location>
</feature>
<feature type="compositionally biased region" description="Low complexity" evidence="1">
    <location>
        <begin position="476"/>
        <end position="490"/>
    </location>
</feature>